<organism evidence="8 9">
    <name type="scientific">Dehalococcoides mccartyi (strain VS)</name>
    <dbReference type="NCBI Taxonomy" id="311424"/>
    <lineage>
        <taxon>Bacteria</taxon>
        <taxon>Bacillati</taxon>
        <taxon>Chloroflexota</taxon>
        <taxon>Dehalococcoidia</taxon>
        <taxon>Dehalococcoidales</taxon>
        <taxon>Dehalococcoidaceae</taxon>
        <taxon>Dehalococcoides</taxon>
    </lineage>
</organism>
<evidence type="ECO:0000259" key="7">
    <source>
        <dbReference type="PROSITE" id="PS51755"/>
    </source>
</evidence>
<feature type="DNA-binding region" description="OmpR/PhoB-type" evidence="5">
    <location>
        <begin position="125"/>
        <end position="224"/>
    </location>
</feature>
<dbReference type="Pfam" id="PF00486">
    <property type="entry name" value="Trans_reg_C"/>
    <property type="match status" value="1"/>
</dbReference>
<dbReference type="GO" id="GO:0032993">
    <property type="term" value="C:protein-DNA complex"/>
    <property type="evidence" value="ECO:0007669"/>
    <property type="project" value="TreeGrafter"/>
</dbReference>
<sequence length="226" mass="25500">MKILLIEDDKDIIEYITIALEMGHKDISLFTSMDGKRGLEILETQQPDLVMLDLMLPDMDGFNLLKSIKLSSNTPVIIITARASEIDIVKGLMLGADEYIIKPFGQMEIIARIMAVVRSHKSNALDDIIRGDIRFNAFKSTISFYDKVISLSRTEALIINELFNKDEQVTTYEEIGQALWGESYPGMQNAIRVYIMRLRTKLSQASSGKVLIRTKPGIGYYLSLNS</sequence>
<dbReference type="InterPro" id="IPR001789">
    <property type="entry name" value="Sig_transdc_resp-reg_receiver"/>
</dbReference>
<evidence type="ECO:0000313" key="8">
    <source>
        <dbReference type="EMBL" id="ACZ61258.1"/>
    </source>
</evidence>
<dbReference type="RefSeq" id="WP_012881435.1">
    <property type="nucleotide sequence ID" value="NC_013552.1"/>
</dbReference>
<dbReference type="SMART" id="SM00448">
    <property type="entry name" value="REC"/>
    <property type="match status" value="1"/>
</dbReference>
<dbReference type="AlphaFoldDB" id="D2BG08"/>
<dbReference type="Gene3D" id="3.40.50.2300">
    <property type="match status" value="1"/>
</dbReference>
<feature type="domain" description="Response regulatory" evidence="6">
    <location>
        <begin position="2"/>
        <end position="117"/>
    </location>
</feature>
<dbReference type="KEGG" id="dev:DhcVS_85"/>
<dbReference type="EMBL" id="CP001827">
    <property type="protein sequence ID" value="ACZ61258.1"/>
    <property type="molecule type" value="Genomic_DNA"/>
</dbReference>
<evidence type="ECO:0000256" key="1">
    <source>
        <dbReference type="ARBA" id="ARBA00022553"/>
    </source>
</evidence>
<keyword evidence="1 4" id="KW-0597">Phosphoprotein</keyword>
<dbReference type="eggNOG" id="COG0745">
    <property type="taxonomic scope" value="Bacteria"/>
</dbReference>
<dbReference type="Gene3D" id="1.10.10.10">
    <property type="entry name" value="Winged helix-like DNA-binding domain superfamily/Winged helix DNA-binding domain"/>
    <property type="match status" value="1"/>
</dbReference>
<dbReference type="Gene3D" id="6.10.250.690">
    <property type="match status" value="1"/>
</dbReference>
<dbReference type="SMART" id="SM00862">
    <property type="entry name" value="Trans_reg_C"/>
    <property type="match status" value="1"/>
</dbReference>
<dbReference type="Proteomes" id="UP000002506">
    <property type="component" value="Chromosome"/>
</dbReference>
<dbReference type="OrthoDB" id="159132at2"/>
<evidence type="ECO:0000256" key="2">
    <source>
        <dbReference type="ARBA" id="ARBA00023012"/>
    </source>
</evidence>
<dbReference type="PANTHER" id="PTHR48111:SF40">
    <property type="entry name" value="PHOSPHATE REGULON TRANSCRIPTIONAL REGULATORY PROTEIN PHOB"/>
    <property type="match status" value="1"/>
</dbReference>
<reference evidence="8 9" key="1">
    <citation type="journal article" date="2009" name="PLoS Genet.">
        <title>Localized plasticity in the streamlined genomes of vinyl chloride respiring Dehalococcoides.</title>
        <authorList>
            <person name="McMurdie P.J."/>
            <person name="Behrens S.F."/>
            <person name="Muller J.A."/>
            <person name="Goke J."/>
            <person name="Ritalahti K.M."/>
            <person name="Wagner R."/>
            <person name="Goltsman E."/>
            <person name="Lapidus A."/>
            <person name="Holmes S."/>
            <person name="Loffler F.E."/>
            <person name="Spormann A.M."/>
        </authorList>
    </citation>
    <scope>NUCLEOTIDE SEQUENCE [LARGE SCALE GENOMIC DNA]</scope>
    <source>
        <strain evidence="8 9">VS</strain>
    </source>
</reference>
<dbReference type="InterPro" id="IPR039420">
    <property type="entry name" value="WalR-like"/>
</dbReference>
<accession>D2BG08</accession>
<dbReference type="HOGENOM" id="CLU_000445_30_3_0"/>
<dbReference type="SUPFAM" id="SSF52172">
    <property type="entry name" value="CheY-like"/>
    <property type="match status" value="1"/>
</dbReference>
<dbReference type="InterPro" id="IPR016032">
    <property type="entry name" value="Sig_transdc_resp-reg_C-effctor"/>
</dbReference>
<protein>
    <submittedName>
        <fullName evidence="8">DNA-binding response regulator</fullName>
    </submittedName>
</protein>
<dbReference type="PROSITE" id="PS50110">
    <property type="entry name" value="RESPONSE_REGULATORY"/>
    <property type="match status" value="1"/>
</dbReference>
<name>D2BG08_DEHMV</name>
<dbReference type="GO" id="GO:0000976">
    <property type="term" value="F:transcription cis-regulatory region binding"/>
    <property type="evidence" value="ECO:0007669"/>
    <property type="project" value="TreeGrafter"/>
</dbReference>
<dbReference type="InterPro" id="IPR036388">
    <property type="entry name" value="WH-like_DNA-bd_sf"/>
</dbReference>
<dbReference type="CDD" id="cd17574">
    <property type="entry name" value="REC_OmpR"/>
    <property type="match status" value="1"/>
</dbReference>
<dbReference type="InterPro" id="IPR011006">
    <property type="entry name" value="CheY-like_superfamily"/>
</dbReference>
<evidence type="ECO:0000256" key="5">
    <source>
        <dbReference type="PROSITE-ProRule" id="PRU01091"/>
    </source>
</evidence>
<evidence type="ECO:0000256" key="3">
    <source>
        <dbReference type="ARBA" id="ARBA00023125"/>
    </source>
</evidence>
<dbReference type="Pfam" id="PF00072">
    <property type="entry name" value="Response_reg"/>
    <property type="match status" value="1"/>
</dbReference>
<evidence type="ECO:0000259" key="6">
    <source>
        <dbReference type="PROSITE" id="PS50110"/>
    </source>
</evidence>
<dbReference type="GO" id="GO:0005829">
    <property type="term" value="C:cytosol"/>
    <property type="evidence" value="ECO:0007669"/>
    <property type="project" value="TreeGrafter"/>
</dbReference>
<evidence type="ECO:0000313" key="9">
    <source>
        <dbReference type="Proteomes" id="UP000002506"/>
    </source>
</evidence>
<keyword evidence="2" id="KW-0902">Two-component regulatory system</keyword>
<dbReference type="InterPro" id="IPR001867">
    <property type="entry name" value="OmpR/PhoB-type_DNA-bd"/>
</dbReference>
<evidence type="ECO:0000256" key="4">
    <source>
        <dbReference type="PROSITE-ProRule" id="PRU00169"/>
    </source>
</evidence>
<keyword evidence="3 5" id="KW-0238">DNA-binding</keyword>
<dbReference type="SUPFAM" id="SSF46894">
    <property type="entry name" value="C-terminal effector domain of the bipartite response regulators"/>
    <property type="match status" value="1"/>
</dbReference>
<dbReference type="CDD" id="cd00383">
    <property type="entry name" value="trans_reg_C"/>
    <property type="match status" value="1"/>
</dbReference>
<dbReference type="GO" id="GO:0006355">
    <property type="term" value="P:regulation of DNA-templated transcription"/>
    <property type="evidence" value="ECO:0007669"/>
    <property type="project" value="InterPro"/>
</dbReference>
<dbReference type="PANTHER" id="PTHR48111">
    <property type="entry name" value="REGULATOR OF RPOS"/>
    <property type="match status" value="1"/>
</dbReference>
<feature type="domain" description="OmpR/PhoB-type" evidence="7">
    <location>
        <begin position="125"/>
        <end position="224"/>
    </location>
</feature>
<dbReference type="PROSITE" id="PS51755">
    <property type="entry name" value="OMPR_PHOB"/>
    <property type="match status" value="1"/>
</dbReference>
<gene>
    <name evidence="8" type="primary">rdhD</name>
    <name evidence="8" type="ordered locus">DhcVS_85</name>
</gene>
<feature type="modified residue" description="4-aspartylphosphate" evidence="4">
    <location>
        <position position="53"/>
    </location>
</feature>
<dbReference type="GO" id="GO:0000156">
    <property type="term" value="F:phosphorelay response regulator activity"/>
    <property type="evidence" value="ECO:0007669"/>
    <property type="project" value="TreeGrafter"/>
</dbReference>
<proteinExistence type="predicted"/>